<dbReference type="Pfam" id="PF06280">
    <property type="entry name" value="fn3_5"/>
    <property type="match status" value="1"/>
</dbReference>
<dbReference type="PRINTS" id="PR00723">
    <property type="entry name" value="SUBTILISIN"/>
</dbReference>
<keyword evidence="7 15" id="KW-0732">Signal</keyword>
<evidence type="ECO:0000256" key="14">
    <source>
        <dbReference type="RuleBase" id="RU003355"/>
    </source>
</evidence>
<dbReference type="Gene3D" id="2.60.40.10">
    <property type="entry name" value="Immunoglobulins"/>
    <property type="match status" value="1"/>
</dbReference>
<dbReference type="CDD" id="cd07475">
    <property type="entry name" value="Peptidases_S8_C5a_Peptidase"/>
    <property type="match status" value="1"/>
</dbReference>
<dbReference type="InterPro" id="IPR023827">
    <property type="entry name" value="Peptidase_S8_Asp-AS"/>
</dbReference>
<reference evidence="17 18" key="1">
    <citation type="submission" date="2019-07" db="EMBL/GenBank/DDBJ databases">
        <title>Genome sequence of 2 isolates from Red Sea Mangroves.</title>
        <authorList>
            <person name="Sefrji F."/>
            <person name="Michoud G."/>
            <person name="Merlino G."/>
            <person name="Daffonchio D."/>
        </authorList>
    </citation>
    <scope>NUCLEOTIDE SEQUENCE [LARGE SCALE GENOMIC DNA]</scope>
    <source>
        <strain evidence="17 18">R1DC41</strain>
    </source>
</reference>
<proteinExistence type="inferred from homology"/>
<feature type="domain" description="SLH" evidence="16">
    <location>
        <begin position="1373"/>
        <end position="1431"/>
    </location>
</feature>
<evidence type="ECO:0000256" key="4">
    <source>
        <dbReference type="ARBA" id="ARBA00022512"/>
    </source>
</evidence>
<dbReference type="InterPro" id="IPR022398">
    <property type="entry name" value="Peptidase_S8_His-AS"/>
</dbReference>
<dbReference type="InterPro" id="IPR000209">
    <property type="entry name" value="Peptidase_S8/S53_dom"/>
</dbReference>
<dbReference type="SUPFAM" id="SSF52743">
    <property type="entry name" value="Subtilisin-like"/>
    <property type="match status" value="1"/>
</dbReference>
<evidence type="ECO:0000256" key="9">
    <source>
        <dbReference type="ARBA" id="ARBA00022801"/>
    </source>
</evidence>
<dbReference type="CDD" id="cd02133">
    <property type="entry name" value="PA_C5a_like"/>
    <property type="match status" value="1"/>
</dbReference>
<evidence type="ECO:0000256" key="6">
    <source>
        <dbReference type="ARBA" id="ARBA00022670"/>
    </source>
</evidence>
<dbReference type="PROSITE" id="PS51272">
    <property type="entry name" value="SLH"/>
    <property type="match status" value="3"/>
</dbReference>
<evidence type="ECO:0000259" key="16">
    <source>
        <dbReference type="PROSITE" id="PS51272"/>
    </source>
</evidence>
<dbReference type="GO" id="GO:0005576">
    <property type="term" value="C:extracellular region"/>
    <property type="evidence" value="ECO:0007669"/>
    <property type="project" value="UniProtKB-SubCell"/>
</dbReference>
<dbReference type="Pfam" id="PF00082">
    <property type="entry name" value="Peptidase_S8"/>
    <property type="match status" value="1"/>
</dbReference>
<feature type="signal peptide" evidence="15">
    <location>
        <begin position="1"/>
        <end position="26"/>
    </location>
</feature>
<feature type="chain" id="PRO_5032668322" evidence="15">
    <location>
        <begin position="27"/>
        <end position="1431"/>
    </location>
</feature>
<evidence type="ECO:0000256" key="2">
    <source>
        <dbReference type="ARBA" id="ARBA00004613"/>
    </source>
</evidence>
<evidence type="ECO:0000256" key="10">
    <source>
        <dbReference type="ARBA" id="ARBA00022825"/>
    </source>
</evidence>
<keyword evidence="11" id="KW-0106">Calcium</keyword>
<feature type="active site" description="Charge relay system" evidence="12 13">
    <location>
        <position position="591"/>
    </location>
</feature>
<dbReference type="InterPro" id="IPR023828">
    <property type="entry name" value="Peptidase_S8_Ser-AS"/>
</dbReference>
<keyword evidence="18" id="KW-1185">Reference proteome</keyword>
<feature type="active site" description="Charge relay system" evidence="12 13">
    <location>
        <position position="189"/>
    </location>
</feature>
<keyword evidence="6 13" id="KW-0645">Protease</keyword>
<dbReference type="PROSITE" id="PS00138">
    <property type="entry name" value="SUBTILASE_SER"/>
    <property type="match status" value="1"/>
</dbReference>
<dbReference type="Pfam" id="PF00395">
    <property type="entry name" value="SLH"/>
    <property type="match status" value="3"/>
</dbReference>
<accession>A0A7S8HGG8</accession>
<evidence type="ECO:0000256" key="5">
    <source>
        <dbReference type="ARBA" id="ARBA00022525"/>
    </source>
</evidence>
<dbReference type="InterPro" id="IPR010435">
    <property type="entry name" value="C5a/SBT2-like_Fn3"/>
</dbReference>
<dbReference type="InterPro" id="IPR001119">
    <property type="entry name" value="SLH_dom"/>
</dbReference>
<sequence>MKKRFLKRSALSVAAASLVLPSAAHAAVDRLEVPKQDNQVKKTPLVQKSYQAKDQVRVIVELESDSGLVVAQSLGSNYQELTDKQKEEIKKQNLADQEEVKAAIKGKAISMTYNESFTTVYNGFSGQVAYKNIGLLESMSNVKKVHIVNEYQRPEAKPEMLYSKELVNAQKAWQDYSYKGEGLTIAVIDTGIDPAHQDMVLSDGTEVELEKTEVDAAVASGKVKGKYFSEKVPFAYNYADQNNEVQDKGPDASMHGMHVSGTVGANGDEENGGLKGVAPEAQILGMKVFGNDPEMPSTYGDIYIKAIDDAIALGADVINMSLGSTASFVDQNDPEYQAIQRAVDNGVLVSVSAGNSDRFGSGHANPLASNPDIGLVGAPGLSTDSLQVASFENQFLDLEGFNVTVDGEETEVMSFVSSGNTAPTSLGETSYEVVKVGLGRLPGDSTANPDADDFAGLDLTGKVALIQRGEIAFVTKALNAQAAGAKAVIIYNNTSGYVNMVNDPAITIPYIFTLKNFGDTLSADLEAGKEVQLAFKGETVKSLNPENNKMSNFTSWGTTPNLDFKPEITAPGGQILSTLENGEYGMMSGTSMAAPHVAGGSALVLQRVDEDFGLTGEDRVTLAKNILMNTSVPRLDKGLYNDYYKTGGLYSPRRQGAGLMDLHAALSTPIVVTETTTGLGKVALRQFNNKATFTLELENFTDEAVVYETTGNVQTDLVLDGENLLEANEVYSADTYDEETGVGEYPISFSSASGLDVEGSYQVTVPANGKATVEVSLDLTDVVDWANGAPLVELFENGYFAEGFVTFKDVNDYAPALTVPYVGFNGDWTKAPVVDGTVYDEKSFYGLTGLMSPGVDGSEYLGINSLTDEFLGDKVAFSPDGDGVKDSLYPNVSFLRNAKKATFNILDANGEKLLTLRNENNVRKHYYDGGAGAQSTEYTQASWNGKQNGENLADGNYYYEIATVVDYPDAKSQSVKIPFQVDTQDPVVTVTFDEESKNLQWTATDAGVGVAHFDVLVNGKSVLETPLDAEKVKYDLSKYDGEIESVKVVATDYAGNVGEDAFGEDTTIPYVSALYPAALSTVSTTTVPVYGYMVDETVAKSLKINGKEATVTWDAKEKAYLFQAEVTFKSDGFQTIQFEATDKSGNAIAFQRKLFVDSTQPTLEVDAPFFTSEATAELAITLADNFDEARLYLNDSEVYYHELLAPYEARTLKETVKETVKLKDGENKFTLRLTDLAGHEVTKSFTILKTDKKPVAFPDVPSNHWAKNAVDVLTLKNVISGYTNGKFGTNDALTRAQAAMMLARELKLDTTNVTNPGFADVTPETEGYAAIAALVKAEVLSGDGKGNFNPKGTLTREEMAVVLVNAYDLQGTSEKRFSDVPVTRWSNGYITKLAANGLAAGYSDNSFKPTAKLTRAEFASLLARVQDDRLK</sequence>
<dbReference type="InterPro" id="IPR034216">
    <property type="entry name" value="C5a_Peptidase"/>
</dbReference>
<dbReference type="SUPFAM" id="SSF52025">
    <property type="entry name" value="PA domain"/>
    <property type="match status" value="1"/>
</dbReference>
<dbReference type="Gene3D" id="2.60.40.4070">
    <property type="match status" value="1"/>
</dbReference>
<keyword evidence="8" id="KW-0677">Repeat</keyword>
<dbReference type="PROSITE" id="PS00136">
    <property type="entry name" value="SUBTILASE_ASP"/>
    <property type="match status" value="1"/>
</dbReference>
<dbReference type="PROSITE" id="PS00137">
    <property type="entry name" value="SUBTILASE_HIS"/>
    <property type="match status" value="1"/>
</dbReference>
<evidence type="ECO:0000256" key="8">
    <source>
        <dbReference type="ARBA" id="ARBA00022737"/>
    </source>
</evidence>
<dbReference type="InterPro" id="IPR050131">
    <property type="entry name" value="Peptidase_S8_subtilisin-like"/>
</dbReference>
<evidence type="ECO:0000256" key="11">
    <source>
        <dbReference type="ARBA" id="ARBA00022837"/>
    </source>
</evidence>
<feature type="domain" description="SLH" evidence="16">
    <location>
        <begin position="1318"/>
        <end position="1372"/>
    </location>
</feature>
<dbReference type="Gene3D" id="3.40.50.200">
    <property type="entry name" value="Peptidase S8/S53 domain"/>
    <property type="match status" value="1"/>
</dbReference>
<evidence type="ECO:0000256" key="1">
    <source>
        <dbReference type="ARBA" id="ARBA00001913"/>
    </source>
</evidence>
<dbReference type="Gene3D" id="3.50.30.30">
    <property type="match status" value="1"/>
</dbReference>
<dbReference type="PANTHER" id="PTHR43806:SF11">
    <property type="entry name" value="CEREVISIN-RELATED"/>
    <property type="match status" value="1"/>
</dbReference>
<feature type="domain" description="SLH" evidence="16">
    <location>
        <begin position="1253"/>
        <end position="1316"/>
    </location>
</feature>
<dbReference type="InterPro" id="IPR015500">
    <property type="entry name" value="Peptidase_S8_subtilisin-rel"/>
</dbReference>
<keyword evidence="4" id="KW-0134">Cell wall</keyword>
<comment type="cofactor">
    <cofactor evidence="1">
        <name>Ca(2+)</name>
        <dbReference type="ChEBI" id="CHEBI:29108"/>
    </cofactor>
</comment>
<organism evidence="17 18">
    <name type="scientific">Mangrovibacillus cuniculi</name>
    <dbReference type="NCBI Taxonomy" id="2593652"/>
    <lineage>
        <taxon>Bacteria</taxon>
        <taxon>Bacillati</taxon>
        <taxon>Bacillota</taxon>
        <taxon>Bacilli</taxon>
        <taxon>Bacillales</taxon>
        <taxon>Bacillaceae</taxon>
        <taxon>Mangrovibacillus</taxon>
    </lineage>
</organism>
<evidence type="ECO:0000256" key="7">
    <source>
        <dbReference type="ARBA" id="ARBA00022729"/>
    </source>
</evidence>
<evidence type="ECO:0000256" key="3">
    <source>
        <dbReference type="ARBA" id="ARBA00011073"/>
    </source>
</evidence>
<gene>
    <name evidence="17" type="ORF">G8O30_11565</name>
</gene>
<evidence type="ECO:0000256" key="15">
    <source>
        <dbReference type="SAM" id="SignalP"/>
    </source>
</evidence>
<dbReference type="PROSITE" id="PS51892">
    <property type="entry name" value="SUBTILASE"/>
    <property type="match status" value="1"/>
</dbReference>
<dbReference type="InterPro" id="IPR013783">
    <property type="entry name" value="Ig-like_fold"/>
</dbReference>
<dbReference type="GO" id="GO:0016020">
    <property type="term" value="C:membrane"/>
    <property type="evidence" value="ECO:0007669"/>
    <property type="project" value="InterPro"/>
</dbReference>
<evidence type="ECO:0000256" key="12">
    <source>
        <dbReference type="PIRSR" id="PIRSR615500-1"/>
    </source>
</evidence>
<name>A0A7S8HGG8_9BACI</name>
<evidence type="ECO:0000256" key="13">
    <source>
        <dbReference type="PROSITE-ProRule" id="PRU01240"/>
    </source>
</evidence>
<comment type="subcellular location">
    <subcellularLocation>
        <location evidence="2">Secreted</location>
    </subcellularLocation>
</comment>
<evidence type="ECO:0000313" key="18">
    <source>
        <dbReference type="Proteomes" id="UP000593626"/>
    </source>
</evidence>
<dbReference type="InterPro" id="IPR046450">
    <property type="entry name" value="PA_dom_sf"/>
</dbReference>
<feature type="active site" description="Charge relay system" evidence="12 13">
    <location>
        <position position="255"/>
    </location>
</feature>
<keyword evidence="9 13" id="KW-0378">Hydrolase</keyword>
<comment type="similarity">
    <text evidence="3 13 14">Belongs to the peptidase S8 family.</text>
</comment>
<dbReference type="GO" id="GO:0006508">
    <property type="term" value="P:proteolysis"/>
    <property type="evidence" value="ECO:0007669"/>
    <property type="project" value="UniProtKB-KW"/>
</dbReference>
<dbReference type="EMBL" id="CP049742">
    <property type="protein sequence ID" value="QPC47541.1"/>
    <property type="molecule type" value="Genomic_DNA"/>
</dbReference>
<dbReference type="InterPro" id="IPR036852">
    <property type="entry name" value="Peptidase_S8/S53_dom_sf"/>
</dbReference>
<keyword evidence="5" id="KW-0964">Secreted</keyword>
<dbReference type="KEGG" id="mcui:G8O30_11565"/>
<dbReference type="Proteomes" id="UP000593626">
    <property type="component" value="Chromosome"/>
</dbReference>
<dbReference type="GO" id="GO:0004252">
    <property type="term" value="F:serine-type endopeptidase activity"/>
    <property type="evidence" value="ECO:0007669"/>
    <property type="project" value="UniProtKB-UniRule"/>
</dbReference>
<evidence type="ECO:0000313" key="17">
    <source>
        <dbReference type="EMBL" id="QPC47541.1"/>
    </source>
</evidence>
<dbReference type="Gene3D" id="2.60.40.1710">
    <property type="entry name" value="Subtilisin-like superfamily"/>
    <property type="match status" value="1"/>
</dbReference>
<dbReference type="Pfam" id="PF02225">
    <property type="entry name" value="PA"/>
    <property type="match status" value="1"/>
</dbReference>
<dbReference type="RefSeq" id="WP_239672211.1">
    <property type="nucleotide sequence ID" value="NZ_CP049742.1"/>
</dbReference>
<dbReference type="InterPro" id="IPR003137">
    <property type="entry name" value="PA_domain"/>
</dbReference>
<dbReference type="PANTHER" id="PTHR43806">
    <property type="entry name" value="PEPTIDASE S8"/>
    <property type="match status" value="1"/>
</dbReference>
<protein>
    <submittedName>
        <fullName evidence="17">S8 family serine peptidase</fullName>
    </submittedName>
</protein>
<keyword evidence="10 13" id="KW-0720">Serine protease</keyword>